<proteinExistence type="predicted"/>
<dbReference type="EMBL" id="CP054569">
    <property type="protein sequence ID" value="QKQ48509.1"/>
    <property type="molecule type" value="Genomic_DNA"/>
</dbReference>
<evidence type="ECO:0000313" key="2">
    <source>
        <dbReference type="Proteomes" id="UP000509782"/>
    </source>
</evidence>
<dbReference type="AlphaFoldDB" id="A0A6N0JN45"/>
<sequence length="106" mass="12036">MQALTYDAMRADLSATFPGFWMRPLREFGGQWKDAVGIWAGGDDTAMPDGLPILWTLECADPDHYDGHVHHAFLAWLKARGWAYELYDAATLFIVPQSYFDLPLRS</sequence>
<accession>A0A6N0JN45</accession>
<organism evidence="1 2">
    <name type="scientific">Achromobacter denitrificans</name>
    <name type="common">Alcaligenes denitrificans</name>
    <dbReference type="NCBI Taxonomy" id="32002"/>
    <lineage>
        <taxon>Bacteria</taxon>
        <taxon>Pseudomonadati</taxon>
        <taxon>Pseudomonadota</taxon>
        <taxon>Betaproteobacteria</taxon>
        <taxon>Burkholderiales</taxon>
        <taxon>Alcaligenaceae</taxon>
        <taxon>Achromobacter</taxon>
    </lineage>
</organism>
<dbReference type="Proteomes" id="UP000509782">
    <property type="component" value="Chromosome"/>
</dbReference>
<dbReference type="RefSeq" id="WP_174716722.1">
    <property type="nucleotide sequence ID" value="NZ_CP054569.1"/>
</dbReference>
<reference evidence="1 2" key="1">
    <citation type="submission" date="2020-05" db="EMBL/GenBank/DDBJ databases">
        <title>FDA dAtabase for Regulatory Grade micrObial Sequences (FDA-ARGOS): Supporting development and validation of Infectious Disease Dx tests.</title>
        <authorList>
            <person name="Sproer C."/>
            <person name="Gronow S."/>
            <person name="Severitt S."/>
            <person name="Schroder I."/>
            <person name="Tallon L."/>
            <person name="Sadzewicz L."/>
            <person name="Zhao X."/>
            <person name="Vavikolanu K."/>
            <person name="Mehta A."/>
            <person name="Aluvathingal J."/>
            <person name="Nadendla S."/>
            <person name="Myers T."/>
            <person name="Yan Y."/>
            <person name="Sichtig H."/>
        </authorList>
    </citation>
    <scope>NUCLEOTIDE SEQUENCE [LARGE SCALE GENOMIC DNA]</scope>
    <source>
        <strain evidence="1 2">FDAARGOS_787</strain>
    </source>
</reference>
<evidence type="ECO:0000313" key="1">
    <source>
        <dbReference type="EMBL" id="QKQ48509.1"/>
    </source>
</evidence>
<name>A0A6N0JN45_ACHDE</name>
<protein>
    <submittedName>
        <fullName evidence="1">Uncharacterized protein</fullName>
    </submittedName>
</protein>
<gene>
    <name evidence="1" type="ORF">FOC81_18135</name>
</gene>